<dbReference type="KEGG" id="sgu:SGLAU_24375"/>
<dbReference type="AlphaFoldDB" id="A0A089XFY7"/>
<keyword evidence="2" id="KW-1133">Transmembrane helix</keyword>
<proteinExistence type="predicted"/>
<feature type="region of interest" description="Disordered" evidence="1">
    <location>
        <begin position="1"/>
        <end position="161"/>
    </location>
</feature>
<dbReference type="RefSeq" id="WP_244315376.1">
    <property type="nucleotide sequence ID" value="NZ_CP009438.1"/>
</dbReference>
<dbReference type="STRING" id="1907.SGLAU_24375"/>
<feature type="compositionally biased region" description="Low complexity" evidence="1">
    <location>
        <begin position="59"/>
        <end position="75"/>
    </location>
</feature>
<keyword evidence="4" id="KW-1185">Reference proteome</keyword>
<keyword evidence="2" id="KW-0472">Membrane</keyword>
<feature type="compositionally biased region" description="Pro residues" evidence="1">
    <location>
        <begin position="122"/>
        <end position="144"/>
    </location>
</feature>
<dbReference type="eggNOG" id="ENOG5033A46">
    <property type="taxonomic scope" value="Bacteria"/>
</dbReference>
<evidence type="ECO:0000313" key="3">
    <source>
        <dbReference type="EMBL" id="AIS00817.1"/>
    </source>
</evidence>
<feature type="transmembrane region" description="Helical" evidence="2">
    <location>
        <begin position="248"/>
        <end position="271"/>
    </location>
</feature>
<evidence type="ECO:0000256" key="1">
    <source>
        <dbReference type="SAM" id="MobiDB-lite"/>
    </source>
</evidence>
<evidence type="ECO:0000313" key="4">
    <source>
        <dbReference type="Proteomes" id="UP000029482"/>
    </source>
</evidence>
<dbReference type="EMBL" id="CP009438">
    <property type="protein sequence ID" value="AIS00817.1"/>
    <property type="molecule type" value="Genomic_DNA"/>
</dbReference>
<gene>
    <name evidence="3" type="ORF">SGLAU_24375</name>
</gene>
<evidence type="ECO:0000256" key="2">
    <source>
        <dbReference type="SAM" id="Phobius"/>
    </source>
</evidence>
<feature type="compositionally biased region" description="Low complexity" evidence="1">
    <location>
        <begin position="24"/>
        <end position="36"/>
    </location>
</feature>
<protein>
    <submittedName>
        <fullName evidence="3">Putative membrane protein</fullName>
    </submittedName>
</protein>
<keyword evidence="2" id="KW-0812">Transmembrane</keyword>
<reference evidence="4" key="1">
    <citation type="journal article" date="2015" name="J. Biotechnol.">
        <title>Complete genome sequence of the actinobacterium Streptomyces glaucescens GLA.O (DSM 40922) consisting of a linear chromosome and one linear plasmid.</title>
        <authorList>
            <person name="Ortseifen V."/>
            <person name="Winkler A."/>
            <person name="Albersmeier A."/>
            <person name="Wendler S."/>
            <person name="Puhler A."/>
            <person name="Kalinowski J."/>
            <person name="Ruckert C."/>
        </authorList>
    </citation>
    <scope>NUCLEOTIDE SEQUENCE [LARGE SCALE GENOMIC DNA]</scope>
    <source>
        <strain evidence="4">DSM 40922 / GLA O</strain>
    </source>
</reference>
<feature type="transmembrane region" description="Helical" evidence="2">
    <location>
        <begin position="202"/>
        <end position="228"/>
    </location>
</feature>
<sequence>MSDDAQPPVPGHDAASGATPPRSGAPRDPWAAPGPARADDGGAAKVPLRKNTEPEPPRGSGDAAAASEPGAGANPWAPPAGPGDTVVPGSGPAPASVHDQQTLTSLPAEGGGGVSPQWAAPTVPPSPGPPPAGAGDPFAPPPEQVPQGGAVPPPPIAPDGPGQLPYGCPAGYGYPPPAAGGGYYGWPGVPPAGANGTGTAGLVLGVLAAIVFCLWPLAIVLGILGVVFGAIGHGKARRGQATNGGQALAGIICGAAGIVLGVVMGVLVIVVP</sequence>
<dbReference type="HOGENOM" id="CLU_1022768_0_0_11"/>
<accession>A0A089XFY7</accession>
<name>A0A089XFY7_STRGA</name>
<dbReference type="Proteomes" id="UP000029482">
    <property type="component" value="Chromosome"/>
</dbReference>
<organism evidence="3 4">
    <name type="scientific">Streptomyces glaucescens</name>
    <dbReference type="NCBI Taxonomy" id="1907"/>
    <lineage>
        <taxon>Bacteria</taxon>
        <taxon>Bacillati</taxon>
        <taxon>Actinomycetota</taxon>
        <taxon>Actinomycetes</taxon>
        <taxon>Kitasatosporales</taxon>
        <taxon>Streptomycetaceae</taxon>
        <taxon>Streptomyces</taxon>
    </lineage>
</organism>